<dbReference type="Proteomes" id="UP001165090">
    <property type="component" value="Unassembled WGS sequence"/>
</dbReference>
<feature type="region of interest" description="Disordered" evidence="1">
    <location>
        <begin position="208"/>
        <end position="251"/>
    </location>
</feature>
<protein>
    <submittedName>
        <fullName evidence="2">Uncharacterized protein</fullName>
    </submittedName>
</protein>
<evidence type="ECO:0000313" key="3">
    <source>
        <dbReference type="Proteomes" id="UP001165090"/>
    </source>
</evidence>
<keyword evidence="3" id="KW-1185">Reference proteome</keyword>
<comment type="caution">
    <text evidence="2">The sequence shown here is derived from an EMBL/GenBank/DDBJ whole genome shotgun (WGS) entry which is preliminary data.</text>
</comment>
<reference evidence="2 3" key="1">
    <citation type="journal article" date="2023" name="IScience">
        <title>Expanded male sex-determining region conserved during the evolution of homothallism in the green alga Volvox.</title>
        <authorList>
            <person name="Yamamoto K."/>
            <person name="Matsuzaki R."/>
            <person name="Mahakham W."/>
            <person name="Heman W."/>
            <person name="Sekimoto H."/>
            <person name="Kawachi M."/>
            <person name="Minakuchi Y."/>
            <person name="Toyoda A."/>
            <person name="Nozaki H."/>
        </authorList>
    </citation>
    <scope>NUCLEOTIDE SEQUENCE [LARGE SCALE GENOMIC DNA]</scope>
    <source>
        <strain evidence="2 3">NIES-4468</strain>
    </source>
</reference>
<feature type="non-terminal residue" evidence="2">
    <location>
        <position position="1"/>
    </location>
</feature>
<feature type="region of interest" description="Disordered" evidence="1">
    <location>
        <begin position="290"/>
        <end position="338"/>
    </location>
</feature>
<accession>A0ABQ5RTC2</accession>
<feature type="compositionally biased region" description="Low complexity" evidence="1">
    <location>
        <begin position="290"/>
        <end position="316"/>
    </location>
</feature>
<feature type="non-terminal residue" evidence="2">
    <location>
        <position position="379"/>
    </location>
</feature>
<evidence type="ECO:0000256" key="1">
    <source>
        <dbReference type="SAM" id="MobiDB-lite"/>
    </source>
</evidence>
<dbReference type="EMBL" id="BSDZ01000008">
    <property type="protein sequence ID" value="GLI60719.1"/>
    <property type="molecule type" value="Genomic_DNA"/>
</dbReference>
<name>A0ABQ5RTC2_9CHLO</name>
<gene>
    <name evidence="2" type="ORF">VaNZ11_002819</name>
</gene>
<proteinExistence type="predicted"/>
<evidence type="ECO:0000313" key="2">
    <source>
        <dbReference type="EMBL" id="GLI60719.1"/>
    </source>
</evidence>
<sequence length="379" mass="39523">ADTGPSGTTAAGGYYFVMEIGANALSGTVGSSTSQSHAGAVNLPSTAPAVSRTIVSRGDEPLGFAGVEALGQTNALVNFADPRVEQYGQAIAYPFNIFTPWDPVTCTQVLVTGLATTGINLLPLTNRAAATANRTIALPSERFSAAAAAAGRNGTRTPTGLVPFCLQWFNIQTLDDYRAFVQRTSPAYRSDYMDDGYGYSDYYDMTHGTDDQDHGDNTTSHASSRRLAPSPISHTARFAKPDSPPYKASAAEAHIERTTANGSPEAAPSPAPAAAVCNFPASSIAAAAAQPPFPQGASSPTYFRQSQPQAQPQSQPDIVNSHPGLWPAGNDGAEEDDTAGIHPIFVGENRLMDSGDAAAAGGWQEEGTGLIGMLRARNN</sequence>
<organism evidence="2 3">
    <name type="scientific">Volvox africanus</name>
    <dbReference type="NCBI Taxonomy" id="51714"/>
    <lineage>
        <taxon>Eukaryota</taxon>
        <taxon>Viridiplantae</taxon>
        <taxon>Chlorophyta</taxon>
        <taxon>core chlorophytes</taxon>
        <taxon>Chlorophyceae</taxon>
        <taxon>CS clade</taxon>
        <taxon>Chlamydomonadales</taxon>
        <taxon>Volvocaceae</taxon>
        <taxon>Volvox</taxon>
    </lineage>
</organism>